<evidence type="ECO:0000313" key="2">
    <source>
        <dbReference type="EMBL" id="CAB1453200.1"/>
    </source>
</evidence>
<gene>
    <name evidence="2" type="ORF">PLEPLA_LOCUS40950</name>
</gene>
<dbReference type="AlphaFoldDB" id="A0A9N7VP36"/>
<accession>A0A9N7VP36</accession>
<comment type="caution">
    <text evidence="2">The sequence shown here is derived from an EMBL/GenBank/DDBJ whole genome shotgun (WGS) entry which is preliminary data.</text>
</comment>
<feature type="compositionally biased region" description="Basic and acidic residues" evidence="1">
    <location>
        <begin position="33"/>
        <end position="47"/>
    </location>
</feature>
<reference evidence="2" key="1">
    <citation type="submission" date="2020-03" db="EMBL/GenBank/DDBJ databases">
        <authorList>
            <person name="Weist P."/>
        </authorList>
    </citation>
    <scope>NUCLEOTIDE SEQUENCE</scope>
</reference>
<evidence type="ECO:0000313" key="3">
    <source>
        <dbReference type="Proteomes" id="UP001153269"/>
    </source>
</evidence>
<feature type="region of interest" description="Disordered" evidence="1">
    <location>
        <begin position="19"/>
        <end position="47"/>
    </location>
</feature>
<dbReference type="Proteomes" id="UP001153269">
    <property type="component" value="Unassembled WGS sequence"/>
</dbReference>
<keyword evidence="3" id="KW-1185">Reference proteome</keyword>
<proteinExistence type="predicted"/>
<sequence length="143" mass="16032">MKEDEGLYHLLCALSEGEETSLAKTSAGDGDEKEGREEEGEKSRQKTWGEDFEIRWVISRCDDLCVCPDEQATCVSNTVGLPARCNLSAGDLELSCQILLEEEEGKKNTTRSLEGSLRGAEECEGKKKEEEEEERENRQRKIG</sequence>
<feature type="region of interest" description="Disordered" evidence="1">
    <location>
        <begin position="105"/>
        <end position="143"/>
    </location>
</feature>
<protein>
    <submittedName>
        <fullName evidence="2">Uncharacterized protein</fullName>
    </submittedName>
</protein>
<dbReference type="EMBL" id="CADEAL010004160">
    <property type="protein sequence ID" value="CAB1453200.1"/>
    <property type="molecule type" value="Genomic_DNA"/>
</dbReference>
<feature type="compositionally biased region" description="Basic and acidic residues" evidence="1">
    <location>
        <begin position="119"/>
        <end position="143"/>
    </location>
</feature>
<name>A0A9N7VP36_PLEPL</name>
<evidence type="ECO:0000256" key="1">
    <source>
        <dbReference type="SAM" id="MobiDB-lite"/>
    </source>
</evidence>
<organism evidence="2 3">
    <name type="scientific">Pleuronectes platessa</name>
    <name type="common">European plaice</name>
    <dbReference type="NCBI Taxonomy" id="8262"/>
    <lineage>
        <taxon>Eukaryota</taxon>
        <taxon>Metazoa</taxon>
        <taxon>Chordata</taxon>
        <taxon>Craniata</taxon>
        <taxon>Vertebrata</taxon>
        <taxon>Euteleostomi</taxon>
        <taxon>Actinopterygii</taxon>
        <taxon>Neopterygii</taxon>
        <taxon>Teleostei</taxon>
        <taxon>Neoteleostei</taxon>
        <taxon>Acanthomorphata</taxon>
        <taxon>Carangaria</taxon>
        <taxon>Pleuronectiformes</taxon>
        <taxon>Pleuronectoidei</taxon>
        <taxon>Pleuronectidae</taxon>
        <taxon>Pleuronectes</taxon>
    </lineage>
</organism>